<feature type="compositionally biased region" description="Basic and acidic residues" evidence="1">
    <location>
        <begin position="233"/>
        <end position="247"/>
    </location>
</feature>
<proteinExistence type="predicted"/>
<organism evidence="2 3">
    <name type="scientific">Tenebrio molitor</name>
    <name type="common">Yellow mealworm beetle</name>
    <dbReference type="NCBI Taxonomy" id="7067"/>
    <lineage>
        <taxon>Eukaryota</taxon>
        <taxon>Metazoa</taxon>
        <taxon>Ecdysozoa</taxon>
        <taxon>Arthropoda</taxon>
        <taxon>Hexapoda</taxon>
        <taxon>Insecta</taxon>
        <taxon>Pterygota</taxon>
        <taxon>Neoptera</taxon>
        <taxon>Endopterygota</taxon>
        <taxon>Coleoptera</taxon>
        <taxon>Polyphaga</taxon>
        <taxon>Cucujiformia</taxon>
        <taxon>Tenebrionidae</taxon>
        <taxon>Tenebrio</taxon>
    </lineage>
</organism>
<gene>
    <name evidence="2" type="ORF">GEV33_002369</name>
</gene>
<dbReference type="EMBL" id="JABDTM020011928">
    <property type="protein sequence ID" value="KAH0820422.1"/>
    <property type="molecule type" value="Genomic_DNA"/>
</dbReference>
<protein>
    <submittedName>
        <fullName evidence="2">Uncharacterized protein</fullName>
    </submittedName>
</protein>
<feature type="region of interest" description="Disordered" evidence="1">
    <location>
        <begin position="214"/>
        <end position="247"/>
    </location>
</feature>
<reference evidence="2" key="1">
    <citation type="journal article" date="2020" name="J Insects Food Feed">
        <title>The yellow mealworm (Tenebrio molitor) genome: a resource for the emerging insects as food and feed industry.</title>
        <authorList>
            <person name="Eriksson T."/>
            <person name="Andere A."/>
            <person name="Kelstrup H."/>
            <person name="Emery V."/>
            <person name="Picard C."/>
        </authorList>
    </citation>
    <scope>NUCLEOTIDE SEQUENCE</scope>
    <source>
        <strain evidence="2">Stoneville</strain>
        <tissue evidence="2">Whole head</tissue>
    </source>
</reference>
<dbReference type="PROSITE" id="PS50890">
    <property type="entry name" value="PUA"/>
    <property type="match status" value="1"/>
</dbReference>
<name>A0A8J6HUA7_TENMO</name>
<accession>A0A8J6HUA7</accession>
<sequence>MHDVQSRFLLHLHLTLQAPQAGEEEMERGNLSRPSGGDIEVKWWGEIPRSNGGDIEVKWWGNSKVKWWGYQGQLVGEIIKVKWWGYLGQVVGISRPSGGDIKVRGRGLEVKVKKKVVGGACPLQLPLLPRVPRPPQGANGWSPQRPWTSTPACQRQVCVPPFVRVPKIDFVRVSRKVSFSECRCRPGRATAPQLVHRGDDRGPDNEQLCRCASRIVAQTPSRRSSTRPVPASRDSEGPAEKSDPCSS</sequence>
<dbReference type="Proteomes" id="UP000719412">
    <property type="component" value="Unassembled WGS sequence"/>
</dbReference>
<feature type="compositionally biased region" description="Polar residues" evidence="1">
    <location>
        <begin position="216"/>
        <end position="227"/>
    </location>
</feature>
<evidence type="ECO:0000256" key="1">
    <source>
        <dbReference type="SAM" id="MobiDB-lite"/>
    </source>
</evidence>
<evidence type="ECO:0000313" key="2">
    <source>
        <dbReference type="EMBL" id="KAH0820422.1"/>
    </source>
</evidence>
<keyword evidence="3" id="KW-1185">Reference proteome</keyword>
<reference evidence="2" key="2">
    <citation type="submission" date="2021-08" db="EMBL/GenBank/DDBJ databases">
        <authorList>
            <person name="Eriksson T."/>
        </authorList>
    </citation>
    <scope>NUCLEOTIDE SEQUENCE</scope>
    <source>
        <strain evidence="2">Stoneville</strain>
        <tissue evidence="2">Whole head</tissue>
    </source>
</reference>
<comment type="caution">
    <text evidence="2">The sequence shown here is derived from an EMBL/GenBank/DDBJ whole genome shotgun (WGS) entry which is preliminary data.</text>
</comment>
<dbReference type="AlphaFoldDB" id="A0A8J6HUA7"/>
<evidence type="ECO:0000313" key="3">
    <source>
        <dbReference type="Proteomes" id="UP000719412"/>
    </source>
</evidence>